<keyword evidence="2" id="KW-0812">Transmembrane</keyword>
<reference evidence="3" key="1">
    <citation type="submission" date="2022-01" db="EMBL/GenBank/DDBJ databases">
        <authorList>
            <person name="King R."/>
        </authorList>
    </citation>
    <scope>NUCLEOTIDE SEQUENCE</scope>
</reference>
<keyword evidence="2" id="KW-1133">Transmembrane helix</keyword>
<gene>
    <name evidence="3" type="ORF">PSYICH_LOCUS10178</name>
</gene>
<feature type="transmembrane region" description="Helical" evidence="2">
    <location>
        <begin position="7"/>
        <end position="28"/>
    </location>
</feature>
<organism evidence="3 4">
    <name type="scientific">Psylliodes chrysocephalus</name>
    <dbReference type="NCBI Taxonomy" id="3402493"/>
    <lineage>
        <taxon>Eukaryota</taxon>
        <taxon>Metazoa</taxon>
        <taxon>Ecdysozoa</taxon>
        <taxon>Arthropoda</taxon>
        <taxon>Hexapoda</taxon>
        <taxon>Insecta</taxon>
        <taxon>Pterygota</taxon>
        <taxon>Neoptera</taxon>
        <taxon>Endopterygota</taxon>
        <taxon>Coleoptera</taxon>
        <taxon>Polyphaga</taxon>
        <taxon>Cucujiformia</taxon>
        <taxon>Chrysomeloidea</taxon>
        <taxon>Chrysomelidae</taxon>
        <taxon>Galerucinae</taxon>
        <taxon>Alticini</taxon>
        <taxon>Psylliodes</taxon>
    </lineage>
</organism>
<accession>A0A9P0GHK6</accession>
<evidence type="ECO:0000256" key="2">
    <source>
        <dbReference type="SAM" id="Phobius"/>
    </source>
</evidence>
<dbReference type="AlphaFoldDB" id="A0A9P0GHK6"/>
<protein>
    <submittedName>
        <fullName evidence="3">Uncharacterized protein</fullName>
    </submittedName>
</protein>
<name>A0A9P0GHK6_9CUCU</name>
<proteinExistence type="predicted"/>
<evidence type="ECO:0000313" key="4">
    <source>
        <dbReference type="Proteomes" id="UP001153636"/>
    </source>
</evidence>
<dbReference type="Proteomes" id="UP001153636">
    <property type="component" value="Chromosome 4"/>
</dbReference>
<dbReference type="EMBL" id="OV651816">
    <property type="protein sequence ID" value="CAH1110060.1"/>
    <property type="molecule type" value="Genomic_DNA"/>
</dbReference>
<evidence type="ECO:0000256" key="1">
    <source>
        <dbReference type="SAM" id="MobiDB-lite"/>
    </source>
</evidence>
<feature type="region of interest" description="Disordered" evidence="1">
    <location>
        <begin position="342"/>
        <end position="368"/>
    </location>
</feature>
<keyword evidence="4" id="KW-1185">Reference proteome</keyword>
<evidence type="ECO:0000313" key="3">
    <source>
        <dbReference type="EMBL" id="CAH1110060.1"/>
    </source>
</evidence>
<dbReference type="OrthoDB" id="10671349at2759"/>
<sequence length="455" mass="51396">MMNIKKILFIALQTTIQCIFLKIVLTILRRRCKLEAEARSFTKHITATAMCINCNEVYHTLYALRIAGLTVIGKSNQVKCCFSKENGEDNDYKNNDSAMNIETYKRLVEAKDEIIKSKTDIIFQLKAKEQLLYKTLNILEEKQKEIGSRLTKNLSPNKEQISSSKQNKVQVLATSNLEISTKGHSDSDLSNNLGCGPNKNKEEERHNHTYASATNINNYNSAPNSGNIIRSQQLSRELQQVQTKVILNKYINSGEQTQGSAENTPSINNDGYKVIQRKKKKKMNIGKGEGDDAFYGKNEKDRKIWLFITKVPDNVSGESIKKFISTKTKGEKFAVGELLKEEDVEEDEDISSPPKAREILSEPATPTSITNQLQTKQLVVAENHSTTEKQPVVIKKIEVVKTQNIEEDKIKRCRIRHGSKSEVDLSSFPEDNSDEGFSRGYIELSRATVVISQKI</sequence>
<keyword evidence="2" id="KW-0472">Membrane</keyword>